<proteinExistence type="predicted"/>
<feature type="domain" description="CYTH" evidence="2">
    <location>
        <begin position="5"/>
        <end position="203"/>
    </location>
</feature>
<dbReference type="Pfam" id="PF01928">
    <property type="entry name" value="CYTH"/>
    <property type="match status" value="1"/>
</dbReference>
<dbReference type="PROSITE" id="PS51708">
    <property type="entry name" value="CHAD"/>
    <property type="match status" value="1"/>
</dbReference>
<dbReference type="InterPro" id="IPR007899">
    <property type="entry name" value="CHAD_dom"/>
</dbReference>
<organism evidence="4 5">
    <name type="scientific">Antrihabitans stalactiti</name>
    <dbReference type="NCBI Taxonomy" id="2584121"/>
    <lineage>
        <taxon>Bacteria</taxon>
        <taxon>Bacillati</taxon>
        <taxon>Actinomycetota</taxon>
        <taxon>Actinomycetes</taxon>
        <taxon>Mycobacteriales</taxon>
        <taxon>Nocardiaceae</taxon>
        <taxon>Antrihabitans</taxon>
    </lineage>
</organism>
<dbReference type="InterPro" id="IPR023577">
    <property type="entry name" value="CYTH_domain"/>
</dbReference>
<evidence type="ECO:0000259" key="2">
    <source>
        <dbReference type="PROSITE" id="PS51707"/>
    </source>
</evidence>
<evidence type="ECO:0000313" key="4">
    <source>
        <dbReference type="EMBL" id="NMN99172.1"/>
    </source>
</evidence>
<dbReference type="Gene3D" id="2.40.320.10">
    <property type="entry name" value="Hypothetical Protein Pfu-838710-001"/>
    <property type="match status" value="1"/>
</dbReference>
<dbReference type="SMART" id="SM00880">
    <property type="entry name" value="CHAD"/>
    <property type="match status" value="1"/>
</dbReference>
<feature type="domain" description="CHAD" evidence="3">
    <location>
        <begin position="210"/>
        <end position="490"/>
    </location>
</feature>
<dbReference type="Proteomes" id="UP000535543">
    <property type="component" value="Unassembled WGS sequence"/>
</dbReference>
<dbReference type="PANTHER" id="PTHR39339">
    <property type="entry name" value="SLR1444 PROTEIN"/>
    <property type="match status" value="1"/>
</dbReference>
<keyword evidence="5" id="KW-1185">Reference proteome</keyword>
<protein>
    <submittedName>
        <fullName evidence="4">CYTH and CHAD domain-containing protein</fullName>
    </submittedName>
</protein>
<sequence>MAHTHREREDKFDVAADFELPRLAAAVPEGGRLDVATIRLNSTYFDTPDLDLLHNRMLLRRRVGDADNGWQLKVPDANARTEIRAPLGEDSDSIPTELADIVSGVTHRTPMHPVAYIKTNRQSHRILDNVDALIAEVDDDTVRASVPGGDEATLTSWREVEVEAGNCDEDMLAEIGGWLRDAGARPSTSASKIERALAPVTAAESVSVDDPDTLDAVSDYLAQQIRAIVAGDVALRRGLDPVHDTRVAIRRLRSSLRTFANVFDADQAHALREELSWYAGLLGDMRDATVQRKRLTKAVDGLDPTLVVGDVTAWLEHHMGRRYSEARVLVDAALAGDRYAELMEALAKWQRRPAFSPDTRQHPKLKPDVRRADRKARKRLRKAVDNGVDEQAFHRARKAAKRARYAAELAAPVLGRKSAKKQIKQHKKVQKILGDHQDSVVAAQSLRELGAGAGTAHAAEQGFTYGVLYAHERAAAAEARRRIARWSTKN</sequence>
<dbReference type="SMART" id="SM01118">
    <property type="entry name" value="CYTH"/>
    <property type="match status" value="1"/>
</dbReference>
<feature type="compositionally biased region" description="Basic and acidic residues" evidence="1">
    <location>
        <begin position="359"/>
        <end position="371"/>
    </location>
</feature>
<evidence type="ECO:0000256" key="1">
    <source>
        <dbReference type="SAM" id="MobiDB-lite"/>
    </source>
</evidence>
<dbReference type="Gene3D" id="1.40.20.10">
    <property type="entry name" value="CHAD domain"/>
    <property type="match status" value="1"/>
</dbReference>
<reference evidence="4 5" key="1">
    <citation type="submission" date="2019-05" db="EMBL/GenBank/DDBJ databases">
        <authorList>
            <person name="Lee S.D."/>
        </authorList>
    </citation>
    <scope>NUCLEOTIDE SEQUENCE [LARGE SCALE GENOMIC DNA]</scope>
    <source>
        <strain evidence="4 5">YC2-7</strain>
    </source>
</reference>
<dbReference type="PANTHER" id="PTHR39339:SF1">
    <property type="entry name" value="CHAD DOMAIN-CONTAINING PROTEIN"/>
    <property type="match status" value="1"/>
</dbReference>
<accession>A0A848KRI4</accession>
<name>A0A848KRI4_9NOCA</name>
<dbReference type="Pfam" id="PF05235">
    <property type="entry name" value="CHAD"/>
    <property type="match status" value="1"/>
</dbReference>
<feature type="region of interest" description="Disordered" evidence="1">
    <location>
        <begin position="355"/>
        <end position="375"/>
    </location>
</feature>
<evidence type="ECO:0000259" key="3">
    <source>
        <dbReference type="PROSITE" id="PS51708"/>
    </source>
</evidence>
<reference evidence="4 5" key="2">
    <citation type="submission" date="2020-06" db="EMBL/GenBank/DDBJ databases">
        <title>Antribacter stalactiti gen. nov., sp. nov., a new member of the family Nacardiaceae isolated from a cave.</title>
        <authorList>
            <person name="Kim I.S."/>
        </authorList>
    </citation>
    <scope>NUCLEOTIDE SEQUENCE [LARGE SCALE GENOMIC DNA]</scope>
    <source>
        <strain evidence="4 5">YC2-7</strain>
    </source>
</reference>
<dbReference type="PROSITE" id="PS51707">
    <property type="entry name" value="CYTH"/>
    <property type="match status" value="1"/>
</dbReference>
<dbReference type="SUPFAM" id="SSF55154">
    <property type="entry name" value="CYTH-like phosphatases"/>
    <property type="match status" value="1"/>
</dbReference>
<dbReference type="EMBL" id="VCQU01000015">
    <property type="protein sequence ID" value="NMN99172.1"/>
    <property type="molecule type" value="Genomic_DNA"/>
</dbReference>
<dbReference type="InterPro" id="IPR038186">
    <property type="entry name" value="CHAD_dom_sf"/>
</dbReference>
<gene>
    <name evidence="4" type="ORF">FGL95_29535</name>
</gene>
<dbReference type="RefSeq" id="WP_169594215.1">
    <property type="nucleotide sequence ID" value="NZ_VCQU01000015.1"/>
</dbReference>
<dbReference type="AlphaFoldDB" id="A0A848KRI4"/>
<dbReference type="CDD" id="cd07374">
    <property type="entry name" value="CYTH-like_Pase"/>
    <property type="match status" value="1"/>
</dbReference>
<comment type="caution">
    <text evidence="4">The sequence shown here is derived from an EMBL/GenBank/DDBJ whole genome shotgun (WGS) entry which is preliminary data.</text>
</comment>
<dbReference type="InterPro" id="IPR033469">
    <property type="entry name" value="CYTH-like_dom_sf"/>
</dbReference>
<evidence type="ECO:0000313" key="5">
    <source>
        <dbReference type="Proteomes" id="UP000535543"/>
    </source>
</evidence>